<dbReference type="AlphaFoldDB" id="A0A4Y2F8J0"/>
<reference evidence="1 2" key="1">
    <citation type="journal article" date="2019" name="Sci. Rep.">
        <title>Orb-weaving spider Araneus ventricosus genome elucidates the spidroin gene catalogue.</title>
        <authorList>
            <person name="Kono N."/>
            <person name="Nakamura H."/>
            <person name="Ohtoshi R."/>
            <person name="Moran D.A.P."/>
            <person name="Shinohara A."/>
            <person name="Yoshida Y."/>
            <person name="Fujiwara M."/>
            <person name="Mori M."/>
            <person name="Tomita M."/>
            <person name="Arakawa K."/>
        </authorList>
    </citation>
    <scope>NUCLEOTIDE SEQUENCE [LARGE SCALE GENOMIC DNA]</scope>
</reference>
<evidence type="ECO:0000313" key="2">
    <source>
        <dbReference type="Proteomes" id="UP000499080"/>
    </source>
</evidence>
<protein>
    <submittedName>
        <fullName evidence="1">Uncharacterized protein</fullName>
    </submittedName>
</protein>
<keyword evidence="2" id="KW-1185">Reference proteome</keyword>
<evidence type="ECO:0000313" key="1">
    <source>
        <dbReference type="EMBL" id="GBM37582.1"/>
    </source>
</evidence>
<proteinExistence type="predicted"/>
<comment type="caution">
    <text evidence="1">The sequence shown here is derived from an EMBL/GenBank/DDBJ whole genome shotgun (WGS) entry which is preliminary data.</text>
</comment>
<gene>
    <name evidence="1" type="ORF">AVEN_130714_1</name>
</gene>
<dbReference type="Proteomes" id="UP000499080">
    <property type="component" value="Unassembled WGS sequence"/>
</dbReference>
<organism evidence="1 2">
    <name type="scientific">Araneus ventricosus</name>
    <name type="common">Orbweaver spider</name>
    <name type="synonym">Epeira ventricosa</name>
    <dbReference type="NCBI Taxonomy" id="182803"/>
    <lineage>
        <taxon>Eukaryota</taxon>
        <taxon>Metazoa</taxon>
        <taxon>Ecdysozoa</taxon>
        <taxon>Arthropoda</taxon>
        <taxon>Chelicerata</taxon>
        <taxon>Arachnida</taxon>
        <taxon>Araneae</taxon>
        <taxon>Araneomorphae</taxon>
        <taxon>Entelegynae</taxon>
        <taxon>Araneoidea</taxon>
        <taxon>Araneidae</taxon>
        <taxon>Araneus</taxon>
    </lineage>
</organism>
<name>A0A4Y2F8J0_ARAVE</name>
<dbReference type="EMBL" id="BGPR01000844">
    <property type="protein sequence ID" value="GBM37582.1"/>
    <property type="molecule type" value="Genomic_DNA"/>
</dbReference>
<accession>A0A4Y2F8J0</accession>
<sequence>MVPLWNRLAKGTPSEIRKASATAVVADRCAAVCSILSRSRSCIEISFRLKYLSADKKSGGGIPHRKNVLVTRRLNLPVTNISQEFNKPTSDALRRHFGPRMEKFPLPWSPKDYLRIIRLFEHSVSTRWLHAKLLHLLICMIAFQSKSEMTKDSRSLVLSGTVFRVRSSVLQLASV</sequence>